<dbReference type="RefSeq" id="WP_046076925.1">
    <property type="nucleotide sequence ID" value="NZ_CP055675.1"/>
</dbReference>
<dbReference type="InterPro" id="IPR019652">
    <property type="entry name" value="DUF2509"/>
</dbReference>
<dbReference type="AlphaFoldDB" id="A0A7L6VM75"/>
<evidence type="ECO:0000313" key="2">
    <source>
        <dbReference type="Proteomes" id="UP000510927"/>
    </source>
</evidence>
<evidence type="ECO:0000313" key="1">
    <source>
        <dbReference type="EMBL" id="QLN01559.1"/>
    </source>
</evidence>
<dbReference type="Proteomes" id="UP000510927">
    <property type="component" value="Chromosome"/>
</dbReference>
<dbReference type="NCBIfam" id="NF008569">
    <property type="entry name" value="PRK11521.1"/>
    <property type="match status" value="1"/>
</dbReference>
<dbReference type="Pfam" id="PF10713">
    <property type="entry name" value="DUF2509"/>
    <property type="match status" value="1"/>
</dbReference>
<reference evidence="1 2" key="1">
    <citation type="submission" date="2020-06" db="EMBL/GenBank/DDBJ databases">
        <title>REHAB project genomes.</title>
        <authorList>
            <person name="Shaw L.P."/>
        </authorList>
    </citation>
    <scope>NUCLEOTIDE SEQUENCE [LARGE SCALE GENOMIC DNA]</scope>
    <source>
        <strain evidence="1 2">RHB28-C13</strain>
    </source>
</reference>
<name>A0A7L6VM75_ESCFE</name>
<accession>A0A7L6VM75</accession>
<gene>
    <name evidence="1" type="ORF">HVY52_17800</name>
</gene>
<sequence>MNRERGVSSLGLVLLLLILGSLLLQGLNQQERSYSARVALESQALKRQAIVQSALEWGKSQHWPLQHDAQCQRYQQLAVVCLRLLANDEAVLIAQYSGVSLWQMAEKENNSVTFSATGWSDFCPLKEEALCNIP</sequence>
<protein>
    <submittedName>
        <fullName evidence="1">DUF2509 family protein</fullName>
    </submittedName>
</protein>
<organism evidence="1 2">
    <name type="scientific">Escherichia fergusonii</name>
    <dbReference type="NCBI Taxonomy" id="564"/>
    <lineage>
        <taxon>Bacteria</taxon>
        <taxon>Pseudomonadati</taxon>
        <taxon>Pseudomonadota</taxon>
        <taxon>Gammaproteobacteria</taxon>
        <taxon>Enterobacterales</taxon>
        <taxon>Enterobacteriaceae</taxon>
        <taxon>Escherichia</taxon>
    </lineage>
</organism>
<dbReference type="EMBL" id="CP055675">
    <property type="protein sequence ID" value="QLN01559.1"/>
    <property type="molecule type" value="Genomic_DNA"/>
</dbReference>
<proteinExistence type="predicted"/>